<keyword evidence="6" id="KW-0732">Signal</keyword>
<evidence type="ECO:0000256" key="5">
    <source>
        <dbReference type="ARBA" id="ARBA00022692"/>
    </source>
</evidence>
<sequence length="282" mass="32565">MDVSNNKMSGKIPTWICNQTYSYGIFMENHYFEGQIPCETITVEFLDISHNLLDGSLPLWSSTQLRPLHLEENNFSGLIPEPFLNMLHSYKGGILTYMSVTYIMFFLGVIIVLYINPHWRLWCFNLAEDFIYSCYFCVANTLGRIPGIKAQFGTFDASNYEGNPFLCELPLEKNCTRRDDSSPTPMQSSDVSDEKWYKWPQDMVNVIIGNNTRLKFFALNNNLFTGPFHQWPKIRLLNLFKNAFQGYHPFSIGNMSLLGILNLSFNNFSTEVPKELLTGCRF</sequence>
<comment type="subcellular location">
    <subcellularLocation>
        <location evidence="1">Cell membrane</location>
    </subcellularLocation>
    <subcellularLocation>
        <location evidence="10">Endomembrane system</location>
        <topology evidence="10">Single-pass membrane protein</topology>
    </subcellularLocation>
</comment>
<dbReference type="AlphaFoldDB" id="A0AAW0JHZ2"/>
<dbReference type="GO" id="GO:0012505">
    <property type="term" value="C:endomembrane system"/>
    <property type="evidence" value="ECO:0007669"/>
    <property type="project" value="UniProtKB-SubCell"/>
</dbReference>
<dbReference type="Proteomes" id="UP000237347">
    <property type="component" value="Unassembled WGS sequence"/>
</dbReference>
<evidence type="ECO:0000256" key="2">
    <source>
        <dbReference type="ARBA" id="ARBA00009592"/>
    </source>
</evidence>
<comment type="similarity">
    <text evidence="2">Belongs to the RLP family.</text>
</comment>
<feature type="transmembrane region" description="Helical" evidence="11">
    <location>
        <begin position="94"/>
        <end position="115"/>
    </location>
</feature>
<keyword evidence="5 11" id="KW-0812">Transmembrane</keyword>
<dbReference type="PANTHER" id="PTHR48062">
    <property type="entry name" value="RECEPTOR-LIKE PROTEIN 14"/>
    <property type="match status" value="1"/>
</dbReference>
<evidence type="ECO:0000256" key="7">
    <source>
        <dbReference type="ARBA" id="ARBA00022737"/>
    </source>
</evidence>
<evidence type="ECO:0000313" key="13">
    <source>
        <dbReference type="Proteomes" id="UP000237347"/>
    </source>
</evidence>
<organism evidence="12 13">
    <name type="scientific">Quercus suber</name>
    <name type="common">Cork oak</name>
    <dbReference type="NCBI Taxonomy" id="58331"/>
    <lineage>
        <taxon>Eukaryota</taxon>
        <taxon>Viridiplantae</taxon>
        <taxon>Streptophyta</taxon>
        <taxon>Embryophyta</taxon>
        <taxon>Tracheophyta</taxon>
        <taxon>Spermatophyta</taxon>
        <taxon>Magnoliopsida</taxon>
        <taxon>eudicotyledons</taxon>
        <taxon>Gunneridae</taxon>
        <taxon>Pentapetalae</taxon>
        <taxon>rosids</taxon>
        <taxon>fabids</taxon>
        <taxon>Fagales</taxon>
        <taxon>Fagaceae</taxon>
        <taxon>Quercus</taxon>
    </lineage>
</organism>
<evidence type="ECO:0000256" key="3">
    <source>
        <dbReference type="ARBA" id="ARBA00022475"/>
    </source>
</evidence>
<evidence type="ECO:0000256" key="6">
    <source>
        <dbReference type="ARBA" id="ARBA00022729"/>
    </source>
</evidence>
<evidence type="ECO:0000256" key="8">
    <source>
        <dbReference type="ARBA" id="ARBA00022989"/>
    </source>
</evidence>
<dbReference type="EMBL" id="PKMF04000543">
    <property type="protein sequence ID" value="KAK7826577.1"/>
    <property type="molecule type" value="Genomic_DNA"/>
</dbReference>
<name>A0AAW0JHZ2_QUESU</name>
<evidence type="ECO:0000313" key="12">
    <source>
        <dbReference type="EMBL" id="KAK7826577.1"/>
    </source>
</evidence>
<evidence type="ECO:0000256" key="11">
    <source>
        <dbReference type="SAM" id="Phobius"/>
    </source>
</evidence>
<reference evidence="12 13" key="1">
    <citation type="journal article" date="2018" name="Sci. Data">
        <title>The draft genome sequence of cork oak.</title>
        <authorList>
            <person name="Ramos A.M."/>
            <person name="Usie A."/>
            <person name="Barbosa P."/>
            <person name="Barros P.M."/>
            <person name="Capote T."/>
            <person name="Chaves I."/>
            <person name="Simoes F."/>
            <person name="Abreu I."/>
            <person name="Carrasquinho I."/>
            <person name="Faro C."/>
            <person name="Guimaraes J.B."/>
            <person name="Mendonca D."/>
            <person name="Nobrega F."/>
            <person name="Rodrigues L."/>
            <person name="Saibo N.J.M."/>
            <person name="Varela M.C."/>
            <person name="Egas C."/>
            <person name="Matos J."/>
            <person name="Miguel C.M."/>
            <person name="Oliveira M.M."/>
            <person name="Ricardo C.P."/>
            <person name="Goncalves S."/>
        </authorList>
    </citation>
    <scope>NUCLEOTIDE SEQUENCE [LARGE SCALE GENOMIC DNA]</scope>
    <source>
        <strain evidence="13">cv. HL8</strain>
    </source>
</reference>
<dbReference type="InterPro" id="IPR051502">
    <property type="entry name" value="RLP_Defense_Trigger"/>
</dbReference>
<gene>
    <name evidence="12" type="primary">BAM2_0</name>
    <name evidence="12" type="ORF">CFP56_032076</name>
</gene>
<keyword evidence="13" id="KW-1185">Reference proteome</keyword>
<keyword evidence="8 11" id="KW-1133">Transmembrane helix</keyword>
<keyword evidence="7" id="KW-0677">Repeat</keyword>
<keyword evidence="3" id="KW-1003">Cell membrane</keyword>
<accession>A0AAW0JHZ2</accession>
<dbReference type="GO" id="GO:0016301">
    <property type="term" value="F:kinase activity"/>
    <property type="evidence" value="ECO:0007669"/>
    <property type="project" value="UniProtKB-KW"/>
</dbReference>
<proteinExistence type="inferred from homology"/>
<keyword evidence="4" id="KW-0433">Leucine-rich repeat</keyword>
<evidence type="ECO:0000256" key="1">
    <source>
        <dbReference type="ARBA" id="ARBA00004236"/>
    </source>
</evidence>
<comment type="caution">
    <text evidence="12">The sequence shown here is derived from an EMBL/GenBank/DDBJ whole genome shotgun (WGS) entry which is preliminary data.</text>
</comment>
<keyword evidence="9 11" id="KW-0472">Membrane</keyword>
<dbReference type="PANTHER" id="PTHR48062:SF52">
    <property type="entry name" value="RECEPTOR-LIKE PROTEIN 8-RELATED"/>
    <property type="match status" value="1"/>
</dbReference>
<evidence type="ECO:0000256" key="10">
    <source>
        <dbReference type="ARBA" id="ARBA00037847"/>
    </source>
</evidence>
<dbReference type="Gene3D" id="3.80.10.10">
    <property type="entry name" value="Ribonuclease Inhibitor"/>
    <property type="match status" value="2"/>
</dbReference>
<dbReference type="InterPro" id="IPR032675">
    <property type="entry name" value="LRR_dom_sf"/>
</dbReference>
<evidence type="ECO:0000256" key="9">
    <source>
        <dbReference type="ARBA" id="ARBA00023136"/>
    </source>
</evidence>
<protein>
    <submittedName>
        <fullName evidence="12">Leucine-rich repeat receptor-like serine/threonine-protein kinase bam2</fullName>
    </submittedName>
</protein>
<evidence type="ECO:0000256" key="4">
    <source>
        <dbReference type="ARBA" id="ARBA00022614"/>
    </source>
</evidence>
<dbReference type="GO" id="GO:0005886">
    <property type="term" value="C:plasma membrane"/>
    <property type="evidence" value="ECO:0007669"/>
    <property type="project" value="UniProtKB-SubCell"/>
</dbReference>
<dbReference type="SUPFAM" id="SSF52047">
    <property type="entry name" value="RNI-like"/>
    <property type="match status" value="1"/>
</dbReference>